<name>A0A1I8JSE1_9PLAT</name>
<dbReference type="WBParaSite" id="snap_masked-unitig_45282-processed-gene-0.0-mRNA-1">
    <property type="protein sequence ID" value="snap_masked-unitig_45282-processed-gene-0.0-mRNA-1"/>
    <property type="gene ID" value="snap_masked-unitig_45282-processed-gene-0.0"/>
</dbReference>
<accession>A0A1I8JSE1</accession>
<sequence length="71" mass="7522">CSLPSLKFHQHGRPNVSASALTSLVTGLHRDGASRLQQVAPGDYEQLDANFSSFADQASTVGKPQLPDTLS</sequence>
<evidence type="ECO:0000313" key="2">
    <source>
        <dbReference type="WBParaSite" id="snap_masked-unitig_45282-processed-gene-0.0-mRNA-1"/>
    </source>
</evidence>
<evidence type="ECO:0000313" key="1">
    <source>
        <dbReference type="Proteomes" id="UP000095280"/>
    </source>
</evidence>
<keyword evidence="1" id="KW-1185">Reference proteome</keyword>
<organism evidence="1 2">
    <name type="scientific">Macrostomum lignano</name>
    <dbReference type="NCBI Taxonomy" id="282301"/>
    <lineage>
        <taxon>Eukaryota</taxon>
        <taxon>Metazoa</taxon>
        <taxon>Spiralia</taxon>
        <taxon>Lophotrochozoa</taxon>
        <taxon>Platyhelminthes</taxon>
        <taxon>Rhabditophora</taxon>
        <taxon>Macrostomorpha</taxon>
        <taxon>Macrostomida</taxon>
        <taxon>Macrostomidae</taxon>
        <taxon>Macrostomum</taxon>
    </lineage>
</organism>
<dbReference type="AlphaFoldDB" id="A0A1I8JSE1"/>
<protein>
    <submittedName>
        <fullName evidence="2">ATOH1 protein</fullName>
    </submittedName>
</protein>
<reference evidence="2" key="1">
    <citation type="submission" date="2016-11" db="UniProtKB">
        <authorList>
            <consortium name="WormBaseParasite"/>
        </authorList>
    </citation>
    <scope>IDENTIFICATION</scope>
</reference>
<dbReference type="Proteomes" id="UP000095280">
    <property type="component" value="Unplaced"/>
</dbReference>
<proteinExistence type="predicted"/>